<geneLocation type="plasmid" evidence="2 3">
    <name>lp30</name>
</geneLocation>
<name>A0A172XCW1_BORTU</name>
<reference evidence="2 3" key="1">
    <citation type="submission" date="2016-05" db="EMBL/GenBank/DDBJ databases">
        <title>Chromosome and linear plasmid sequence of a 2015 human isolate of tick-borne relapsing fever spirochete, Borrelia turicatae.</title>
        <authorList>
            <person name="Kingry L.C."/>
            <person name="Dhwani B."/>
            <person name="Replogle A."/>
            <person name="Sexton C."/>
            <person name="Rowe L."/>
            <person name="Stermole B.M."/>
            <person name="Christensen A.M."/>
            <person name="Schriefer M.E."/>
        </authorList>
    </citation>
    <scope>NUCLEOTIDE SEQUENCE [LARGE SCALE GENOMIC DNA]</scope>
    <source>
        <strain evidence="2 3">BTE5EL</strain>
        <plasmid evidence="2 3">lp30</plasmid>
    </source>
</reference>
<organism evidence="2 3">
    <name type="scientific">Borrelia turicatae</name>
    <dbReference type="NCBI Taxonomy" id="142"/>
    <lineage>
        <taxon>Bacteria</taxon>
        <taxon>Pseudomonadati</taxon>
        <taxon>Spirochaetota</taxon>
        <taxon>Spirochaetia</taxon>
        <taxon>Spirochaetales</taxon>
        <taxon>Borreliaceae</taxon>
        <taxon>Borrelia</taxon>
    </lineage>
</organism>
<keyword evidence="1" id="KW-0812">Transmembrane</keyword>
<sequence length="97" mass="11642">MVDKNFEMGSSIEAYKNISNYLCVESIFKGLHCMGNLVCRILVIYRKVIFKEKKFNFSFINPIYLILLSISFSDMFIKSFFLKYYFLIFIFDYESFI</sequence>
<dbReference type="Proteomes" id="UP000264231">
    <property type="component" value="Plasmid lp30"/>
</dbReference>
<evidence type="ECO:0000313" key="3">
    <source>
        <dbReference type="Proteomes" id="UP000264231"/>
    </source>
</evidence>
<proteinExistence type="predicted"/>
<keyword evidence="2" id="KW-0614">Plasmid</keyword>
<evidence type="ECO:0000313" key="2">
    <source>
        <dbReference type="EMBL" id="ANF34515.1"/>
    </source>
</evidence>
<keyword evidence="1" id="KW-1133">Transmembrane helix</keyword>
<accession>A0A172XCW1</accession>
<keyword evidence="1" id="KW-0472">Membrane</keyword>
<feature type="transmembrane region" description="Helical" evidence="1">
    <location>
        <begin position="57"/>
        <end position="77"/>
    </location>
</feature>
<protein>
    <submittedName>
        <fullName evidence="2">Uncharacterized protein</fullName>
    </submittedName>
</protein>
<evidence type="ECO:0000256" key="1">
    <source>
        <dbReference type="SAM" id="Phobius"/>
    </source>
</evidence>
<dbReference type="AlphaFoldDB" id="A0A172XCW1"/>
<dbReference type="EMBL" id="CP015632">
    <property type="protein sequence ID" value="ANF34515.1"/>
    <property type="molecule type" value="Genomic_DNA"/>
</dbReference>
<gene>
    <name evidence="2" type="ORF">A7978_05925</name>
</gene>